<evidence type="ECO:0000256" key="1">
    <source>
        <dbReference type="ARBA" id="ARBA00023015"/>
    </source>
</evidence>
<evidence type="ECO:0000313" key="6">
    <source>
        <dbReference type="Proteomes" id="UP000317982"/>
    </source>
</evidence>
<dbReference type="InParanoid" id="A0A545AS46"/>
<keyword evidence="1" id="KW-0805">Transcription regulation</keyword>
<evidence type="ECO:0000256" key="3">
    <source>
        <dbReference type="ARBA" id="ARBA00023163"/>
    </source>
</evidence>
<dbReference type="InterPro" id="IPR036388">
    <property type="entry name" value="WH-like_DNA-bd_sf"/>
</dbReference>
<keyword evidence="2" id="KW-0238">DNA-binding</keyword>
<evidence type="ECO:0000256" key="2">
    <source>
        <dbReference type="ARBA" id="ARBA00023125"/>
    </source>
</evidence>
<evidence type="ECO:0000259" key="4">
    <source>
        <dbReference type="PROSITE" id="PS50043"/>
    </source>
</evidence>
<dbReference type="SUPFAM" id="SSF46894">
    <property type="entry name" value="C-terminal effector domain of the bipartite response regulators"/>
    <property type="match status" value="1"/>
</dbReference>
<dbReference type="PRINTS" id="PR00038">
    <property type="entry name" value="HTHLUXR"/>
</dbReference>
<dbReference type="PANTHER" id="PTHR44688:SF16">
    <property type="entry name" value="DNA-BINDING TRANSCRIPTIONAL ACTIVATOR DEVR_DOSR"/>
    <property type="match status" value="1"/>
</dbReference>
<dbReference type="Proteomes" id="UP000317982">
    <property type="component" value="Unassembled WGS sequence"/>
</dbReference>
<dbReference type="InterPro" id="IPR016032">
    <property type="entry name" value="Sig_transdc_resp-reg_C-effctor"/>
</dbReference>
<comment type="caution">
    <text evidence="5">The sequence shown here is derived from an EMBL/GenBank/DDBJ whole genome shotgun (WGS) entry which is preliminary data.</text>
</comment>
<reference evidence="5 6" key="1">
    <citation type="submission" date="2019-07" db="EMBL/GenBank/DDBJ databases">
        <title>Cryptosporangium phraense sp. nov., isolated from plant litter.</title>
        <authorList>
            <person name="Suriyachadkun C."/>
        </authorList>
    </citation>
    <scope>NUCLEOTIDE SEQUENCE [LARGE SCALE GENOMIC DNA]</scope>
    <source>
        <strain evidence="5 6">A-T 5661</strain>
    </source>
</reference>
<keyword evidence="3" id="KW-0804">Transcription</keyword>
<dbReference type="GO" id="GO:0003677">
    <property type="term" value="F:DNA binding"/>
    <property type="evidence" value="ECO:0007669"/>
    <property type="project" value="UniProtKB-KW"/>
</dbReference>
<dbReference type="SMART" id="SM00421">
    <property type="entry name" value="HTH_LUXR"/>
    <property type="match status" value="1"/>
</dbReference>
<dbReference type="GO" id="GO:0006355">
    <property type="term" value="P:regulation of DNA-templated transcription"/>
    <property type="evidence" value="ECO:0007669"/>
    <property type="project" value="InterPro"/>
</dbReference>
<protein>
    <submittedName>
        <fullName evidence="5">Response regulator transcription factor</fullName>
    </submittedName>
</protein>
<dbReference type="Pfam" id="PF00196">
    <property type="entry name" value="GerE"/>
    <property type="match status" value="1"/>
</dbReference>
<dbReference type="Gene3D" id="1.10.10.10">
    <property type="entry name" value="Winged helix-like DNA-binding domain superfamily/Winged helix DNA-binding domain"/>
    <property type="match status" value="1"/>
</dbReference>
<dbReference type="RefSeq" id="WP_142705560.1">
    <property type="nucleotide sequence ID" value="NZ_VIRS01000010.1"/>
</dbReference>
<dbReference type="AlphaFoldDB" id="A0A545AS46"/>
<sequence>MYRSATDLALDFSWRLAGASTPVDLESSASEWLSRTLGVDYAGFTDLRRASMWTVRLRLHPRDRMTSAAETAVNALLREEGIAGYPLFTHYLRQPADRAPRRTSDLVSDRNWTRTRTYEVLKPVGGRRVLALLVGTRAGGLDAFMASRSGRDFSDDAMDVARAVQPVLVAAHHLVRGPRISAVAAERARLTPAESQIVALLTAGLTAEAIARVRRVSPRTVHKQLEHLYAKLGLHDRLQVAAYARRTGLVEEPAPP</sequence>
<dbReference type="InterPro" id="IPR000792">
    <property type="entry name" value="Tscrpt_reg_LuxR_C"/>
</dbReference>
<proteinExistence type="predicted"/>
<evidence type="ECO:0000313" key="5">
    <source>
        <dbReference type="EMBL" id="TQS44071.1"/>
    </source>
</evidence>
<keyword evidence="6" id="KW-1185">Reference proteome</keyword>
<dbReference type="PROSITE" id="PS50043">
    <property type="entry name" value="HTH_LUXR_2"/>
    <property type="match status" value="1"/>
</dbReference>
<dbReference type="EMBL" id="VIRS01000010">
    <property type="protein sequence ID" value="TQS44071.1"/>
    <property type="molecule type" value="Genomic_DNA"/>
</dbReference>
<name>A0A545AS46_9ACTN</name>
<dbReference type="OrthoDB" id="3178272at2"/>
<gene>
    <name evidence="5" type="ORF">FL583_16610</name>
</gene>
<accession>A0A545AS46</accession>
<dbReference type="PANTHER" id="PTHR44688">
    <property type="entry name" value="DNA-BINDING TRANSCRIPTIONAL ACTIVATOR DEVR_DOSR"/>
    <property type="match status" value="1"/>
</dbReference>
<organism evidence="5 6">
    <name type="scientific">Cryptosporangium phraense</name>
    <dbReference type="NCBI Taxonomy" id="2593070"/>
    <lineage>
        <taxon>Bacteria</taxon>
        <taxon>Bacillati</taxon>
        <taxon>Actinomycetota</taxon>
        <taxon>Actinomycetes</taxon>
        <taxon>Cryptosporangiales</taxon>
        <taxon>Cryptosporangiaceae</taxon>
        <taxon>Cryptosporangium</taxon>
    </lineage>
</organism>
<dbReference type="CDD" id="cd06170">
    <property type="entry name" value="LuxR_C_like"/>
    <property type="match status" value="1"/>
</dbReference>
<feature type="domain" description="HTH luxR-type" evidence="4">
    <location>
        <begin position="183"/>
        <end position="248"/>
    </location>
</feature>